<sequence length="548" mass="59909">MRLRVCILALSLSVAMPSALAQSFPAPCQGGTVFEDRNGNGRRDPGEPGLAGQRVSDGRAIVLSDAQGRYTLPLRERGSQFVIKPAGYRLAARADSGLPDYWLNTTLGEGPALKYGGMPQAAPTCRDYPLIPEPRKPRGGDLDVLVFADPQTKSAADVGYYRRSIVEPLLAQRKGRAPLADLGLTLGDLTHDDLSLYPRINAVTASLGVPWLHAPGNHDLDFDAKNDEDSLLSYRHVYGPDTYAWEEAQANFVVLDDVVYRPGSKPEYIGGLRPDQFAFLEAYLAAADKRRLLVLAMHIPLFDAAPGRETFRHADRERLFGLLREFPHVLVLSGHSHAQRHVYHNGDSGWRGAAPLHEYNVGAACGAFWSGIKDAQGLPDATMSDGTPNGYARLRVRGDAGYALSWHPAPSAGRALDTAAVANDYLRLYAPKALRQGSYPIRDVYANVFMGRDDSRVEYRIDGGGWKPMRRVDQPDPALLAENARDDAAAQLRAYDRSATATPSPHLWSALLPTDLAVGEHAVEVRTFDAWQGEQRLGTAYRLLDAAP</sequence>
<dbReference type="PANTHER" id="PTHR43143:SF6">
    <property type="entry name" value="BLL3016 PROTEIN"/>
    <property type="match status" value="1"/>
</dbReference>
<dbReference type="Pfam" id="PF16370">
    <property type="entry name" value="MetallophosC"/>
    <property type="match status" value="1"/>
</dbReference>
<dbReference type="InterPro" id="IPR029052">
    <property type="entry name" value="Metallo-depent_PP-like"/>
</dbReference>
<dbReference type="InterPro" id="IPR032288">
    <property type="entry name" value="Metallophos_C"/>
</dbReference>
<evidence type="ECO:0000313" key="7">
    <source>
        <dbReference type="Proteomes" id="UP000275910"/>
    </source>
</evidence>
<dbReference type="Proteomes" id="UP000275910">
    <property type="component" value="Unassembled WGS sequence"/>
</dbReference>
<feature type="domain" description="Calcineurin-like phosphoesterase N-terminal" evidence="5">
    <location>
        <begin position="46"/>
        <end position="106"/>
    </location>
</feature>
<evidence type="ECO:0000259" key="3">
    <source>
        <dbReference type="Pfam" id="PF00149"/>
    </source>
</evidence>
<feature type="chain" id="PRO_5018235177" evidence="2">
    <location>
        <begin position="22"/>
        <end position="548"/>
    </location>
</feature>
<accession>A0A3N2RDV3</accession>
<feature type="compositionally biased region" description="Basic and acidic residues" evidence="1">
    <location>
        <begin position="34"/>
        <end position="46"/>
    </location>
</feature>
<dbReference type="InterPro" id="IPR004843">
    <property type="entry name" value="Calcineurin-like_PHP"/>
</dbReference>
<dbReference type="Pfam" id="PF16371">
    <property type="entry name" value="MetallophosN"/>
    <property type="match status" value="1"/>
</dbReference>
<dbReference type="RefSeq" id="WP_123648682.1">
    <property type="nucleotide sequence ID" value="NZ_RCTY01000044.1"/>
</dbReference>
<organism evidence="6 7">
    <name type="scientific">Lysobacter enzymogenes</name>
    <dbReference type="NCBI Taxonomy" id="69"/>
    <lineage>
        <taxon>Bacteria</taxon>
        <taxon>Pseudomonadati</taxon>
        <taxon>Pseudomonadota</taxon>
        <taxon>Gammaproteobacteria</taxon>
        <taxon>Lysobacterales</taxon>
        <taxon>Lysobacteraceae</taxon>
        <taxon>Lysobacter</taxon>
    </lineage>
</organism>
<feature type="domain" description="Calcineurin-like phosphoesterase" evidence="3">
    <location>
        <begin position="179"/>
        <end position="338"/>
    </location>
</feature>
<dbReference type="InterPro" id="IPR013783">
    <property type="entry name" value="Ig-like_fold"/>
</dbReference>
<dbReference type="EMBL" id="RCTY01000044">
    <property type="protein sequence ID" value="ROU05564.1"/>
    <property type="molecule type" value="Genomic_DNA"/>
</dbReference>
<evidence type="ECO:0000259" key="4">
    <source>
        <dbReference type="Pfam" id="PF16370"/>
    </source>
</evidence>
<evidence type="ECO:0000256" key="1">
    <source>
        <dbReference type="SAM" id="MobiDB-lite"/>
    </source>
</evidence>
<dbReference type="SUPFAM" id="SSF117074">
    <property type="entry name" value="Hypothetical protein PA1324"/>
    <property type="match status" value="1"/>
</dbReference>
<feature type="region of interest" description="Disordered" evidence="1">
    <location>
        <begin position="32"/>
        <end position="53"/>
    </location>
</feature>
<dbReference type="Gene3D" id="2.60.40.10">
    <property type="entry name" value="Immunoglobulins"/>
    <property type="match status" value="1"/>
</dbReference>
<dbReference type="Pfam" id="PF00149">
    <property type="entry name" value="Metallophos"/>
    <property type="match status" value="1"/>
</dbReference>
<reference evidence="6 7" key="1">
    <citation type="submission" date="2018-10" db="EMBL/GenBank/DDBJ databases">
        <title>The genome of Lysobacter enzymogenes OH11.</title>
        <authorList>
            <person name="Liu F."/>
            <person name="Zhao Y."/>
            <person name="Qian G."/>
            <person name="Chen Y."/>
            <person name="Xu H."/>
        </authorList>
    </citation>
    <scope>NUCLEOTIDE SEQUENCE [LARGE SCALE GENOMIC DNA]</scope>
    <source>
        <strain evidence="6 7">OH11</strain>
    </source>
</reference>
<feature type="signal peptide" evidence="2">
    <location>
        <begin position="1"/>
        <end position="21"/>
    </location>
</feature>
<dbReference type="Gene3D" id="3.60.21.10">
    <property type="match status" value="1"/>
</dbReference>
<feature type="domain" description="Calcineurin-like phosphoesterase C-terminal" evidence="4">
    <location>
        <begin position="358"/>
        <end position="531"/>
    </location>
</feature>
<dbReference type="InterPro" id="IPR032285">
    <property type="entry name" value="Metallophos_N"/>
</dbReference>
<dbReference type="AlphaFoldDB" id="A0A3N2RDV3"/>
<gene>
    <name evidence="6" type="ORF">D9T17_17855</name>
</gene>
<dbReference type="InterPro" id="IPR051918">
    <property type="entry name" value="STPP_CPPED1"/>
</dbReference>
<evidence type="ECO:0000256" key="2">
    <source>
        <dbReference type="SAM" id="SignalP"/>
    </source>
</evidence>
<dbReference type="SUPFAM" id="SSF56300">
    <property type="entry name" value="Metallo-dependent phosphatases"/>
    <property type="match status" value="1"/>
</dbReference>
<protein>
    <submittedName>
        <fullName evidence="6">Calcineurin phosphoesterase</fullName>
    </submittedName>
</protein>
<comment type="caution">
    <text evidence="6">The sequence shown here is derived from an EMBL/GenBank/DDBJ whole genome shotgun (WGS) entry which is preliminary data.</text>
</comment>
<keyword evidence="2" id="KW-0732">Signal</keyword>
<dbReference type="GO" id="GO:0016787">
    <property type="term" value="F:hydrolase activity"/>
    <property type="evidence" value="ECO:0007669"/>
    <property type="project" value="InterPro"/>
</dbReference>
<evidence type="ECO:0000313" key="6">
    <source>
        <dbReference type="EMBL" id="ROU05564.1"/>
    </source>
</evidence>
<dbReference type="PANTHER" id="PTHR43143">
    <property type="entry name" value="METALLOPHOSPHOESTERASE, CALCINEURIN SUPERFAMILY"/>
    <property type="match status" value="1"/>
</dbReference>
<evidence type="ECO:0000259" key="5">
    <source>
        <dbReference type="Pfam" id="PF16371"/>
    </source>
</evidence>
<name>A0A3N2RDV3_LYSEN</name>
<proteinExistence type="predicted"/>